<gene>
    <name evidence="1" type="ORF">ALQ15_02533</name>
</gene>
<protein>
    <submittedName>
        <fullName evidence="1">Cell filamentation protein Fic</fullName>
    </submittedName>
</protein>
<dbReference type="Proteomes" id="UP000282289">
    <property type="component" value="Unassembled WGS sequence"/>
</dbReference>
<dbReference type="AlphaFoldDB" id="A0A7Z6UCP6"/>
<evidence type="ECO:0000313" key="2">
    <source>
        <dbReference type="Proteomes" id="UP000282289"/>
    </source>
</evidence>
<sequence>MDRYDASHDHYCYPGSSVLKNKLNIQDMDDLEAAERDITAVTVNRVQYVVPPYSLENLKQFHHLLFSDLYDWANNFRMAST</sequence>
<accession>A0A7Z6UCP6</accession>
<dbReference type="Gene3D" id="1.10.3290.10">
    <property type="entry name" value="Fido-like domain"/>
    <property type="match status" value="1"/>
</dbReference>
<comment type="caution">
    <text evidence="1">The sequence shown here is derived from an EMBL/GenBank/DDBJ whole genome shotgun (WGS) entry which is preliminary data.</text>
</comment>
<evidence type="ECO:0000313" key="1">
    <source>
        <dbReference type="EMBL" id="RMP84961.1"/>
    </source>
</evidence>
<dbReference type="EMBL" id="RBQT01000003">
    <property type="protein sequence ID" value="RMP84961.1"/>
    <property type="molecule type" value="Genomic_DNA"/>
</dbReference>
<proteinExistence type="predicted"/>
<organism evidence="1 2">
    <name type="scientific">Pseudomonas syringae pv. actinidiae</name>
    <dbReference type="NCBI Taxonomy" id="103796"/>
    <lineage>
        <taxon>Bacteria</taxon>
        <taxon>Pseudomonadati</taxon>
        <taxon>Pseudomonadota</taxon>
        <taxon>Gammaproteobacteria</taxon>
        <taxon>Pseudomonadales</taxon>
        <taxon>Pseudomonadaceae</taxon>
        <taxon>Pseudomonas</taxon>
        <taxon>Pseudomonas syringae</taxon>
    </lineage>
</organism>
<dbReference type="SUPFAM" id="SSF140931">
    <property type="entry name" value="Fic-like"/>
    <property type="match status" value="1"/>
</dbReference>
<reference evidence="1 2" key="1">
    <citation type="submission" date="2018-08" db="EMBL/GenBank/DDBJ databases">
        <title>Recombination of ecologically and evolutionarily significant loci maintains genetic cohesion in the Pseudomonas syringae species complex.</title>
        <authorList>
            <person name="Dillon M."/>
            <person name="Thakur S."/>
            <person name="Almeida R.N.D."/>
            <person name="Weir B.S."/>
            <person name="Guttman D.S."/>
        </authorList>
    </citation>
    <scope>NUCLEOTIDE SEQUENCE [LARGE SCALE GENOMIC DNA]</scope>
    <source>
        <strain evidence="1 2">ICMP 19589</strain>
    </source>
</reference>
<dbReference type="InterPro" id="IPR036597">
    <property type="entry name" value="Fido-like_dom_sf"/>
</dbReference>
<name>A0A7Z6UCP6_PSESF</name>